<dbReference type="VEuPathDB" id="VectorBase:PPAI000358"/>
<dbReference type="InterPro" id="IPR045667">
    <property type="entry name" value="ORC3_N"/>
</dbReference>
<dbReference type="VEuPathDB" id="VectorBase:PPAPM1_005082"/>
<dbReference type="GO" id="GO:0005664">
    <property type="term" value="C:nuclear origin of replication recognition complex"/>
    <property type="evidence" value="ECO:0007669"/>
    <property type="project" value="InterPro"/>
</dbReference>
<dbReference type="CDD" id="cd20704">
    <property type="entry name" value="Orc3"/>
    <property type="match status" value="1"/>
</dbReference>
<dbReference type="PANTHER" id="PTHR12748">
    <property type="entry name" value="ORIGIN RECOGNITION COMPLEX SUBUNIT 3"/>
    <property type="match status" value="1"/>
</dbReference>
<feature type="compositionally biased region" description="Basic and acidic residues" evidence="2">
    <location>
        <begin position="173"/>
        <end position="202"/>
    </location>
</feature>
<protein>
    <recommendedName>
        <fullName evidence="3">Origin recognition complex subunit 3 N-terminal domain-containing protein</fullName>
    </recommendedName>
</protein>
<proteinExistence type="predicted"/>
<feature type="compositionally biased region" description="Basic and acidic residues" evidence="2">
    <location>
        <begin position="223"/>
        <end position="248"/>
    </location>
</feature>
<keyword evidence="5" id="KW-1185">Reference proteome</keyword>
<dbReference type="InterPro" id="IPR020795">
    <property type="entry name" value="ORC3"/>
</dbReference>
<feature type="coiled-coil region" evidence="1">
    <location>
        <begin position="22"/>
        <end position="88"/>
    </location>
</feature>
<dbReference type="GO" id="GO:0006270">
    <property type="term" value="P:DNA replication initiation"/>
    <property type="evidence" value="ECO:0007669"/>
    <property type="project" value="TreeGrafter"/>
</dbReference>
<keyword evidence="1" id="KW-0175">Coiled coil</keyword>
<feature type="compositionally biased region" description="Basic and acidic residues" evidence="2">
    <location>
        <begin position="102"/>
        <end position="163"/>
    </location>
</feature>
<dbReference type="EMBL" id="AJVK01009474">
    <property type="status" value="NOT_ANNOTATED_CDS"/>
    <property type="molecule type" value="Genomic_DNA"/>
</dbReference>
<dbReference type="Proteomes" id="UP000092462">
    <property type="component" value="Unassembled WGS sequence"/>
</dbReference>
<reference evidence="4" key="1">
    <citation type="submission" date="2022-08" db="UniProtKB">
        <authorList>
            <consortium name="EnsemblMetazoa"/>
        </authorList>
    </citation>
    <scope>IDENTIFICATION</scope>
    <source>
        <strain evidence="4">Israel</strain>
    </source>
</reference>
<dbReference type="GO" id="GO:0005656">
    <property type="term" value="C:nuclear pre-replicative complex"/>
    <property type="evidence" value="ECO:0007669"/>
    <property type="project" value="TreeGrafter"/>
</dbReference>
<dbReference type="PANTHER" id="PTHR12748:SF0">
    <property type="entry name" value="ORIGIN RECOGNITION COMPLEX SUBUNIT 3"/>
    <property type="match status" value="1"/>
</dbReference>
<feature type="compositionally biased region" description="Polar residues" evidence="2">
    <location>
        <begin position="337"/>
        <end position="361"/>
    </location>
</feature>
<feature type="compositionally biased region" description="Basic and acidic residues" evidence="2">
    <location>
        <begin position="261"/>
        <end position="273"/>
    </location>
</feature>
<evidence type="ECO:0000256" key="1">
    <source>
        <dbReference type="SAM" id="Coils"/>
    </source>
</evidence>
<dbReference type="AlphaFoldDB" id="A0A1B0CZ36"/>
<feature type="compositionally biased region" description="Pro residues" evidence="2">
    <location>
        <begin position="300"/>
        <end position="323"/>
    </location>
</feature>
<dbReference type="GO" id="GO:0003688">
    <property type="term" value="F:DNA replication origin binding"/>
    <property type="evidence" value="ECO:0007669"/>
    <property type="project" value="TreeGrafter"/>
</dbReference>
<dbReference type="Pfam" id="PF07034">
    <property type="entry name" value="ORC3_N"/>
    <property type="match status" value="1"/>
</dbReference>
<sequence length="664" mass="76641">MAEEDNFDIYGDLNEFDASVKLKEVSQELEGLKKKHEDIQKSLETSEAVTKHLKAVVGTVKKNFYVLLNTARTEVKRKDGTIAQLRRDFDDMAFRRTKTRGQRMDKSTQTEQDREDSGRRRDNGSLMSERGRRTRYDRFRESVTKDQGQKRRRDGDREPLNDPKRRRSRPRSPSRDRNRRESNRRYRDRSPERHSQRRDPKSQRRSREKSEKVETKQTNSKGKAKDLPKIEEVQEKEDKSNLDTKNDLPEPPEQKLTTPQKIEKIYQETREETLAAVENILRETASMPEENLTNGLSENPPLPPQEDPVVPPPPPPSPPPVPQEEPKPPEIPEDQPNSSDQADSSKETQNVSINMGNSDYSIQKDNQGVGCFVYKNGSMRKRGNPGKKRQSIGKQDSILPQNIQSCSWYRSYQEVWERMHSKIEDILRENHSRVMDSVLECVLGTNSCAYSYLFPVIVLQTGINQPDHLSMFRRLSEKISHQEDLHSVVLTSMEATNVKTAIETIVGGFIRQFYEDDEVEIKKQNCTMRSLCGAYRENRGILAIVIPDFELFCKSTLRELVTILASYRSQLSLVVIFGVATSISALEQILPLKFTTRAKFHVFQTQSSIEILNNIVEKVILREEIHLSGRVLQFLIEKFLFYDFSISGFVQGVKFCLLEHFSQG</sequence>
<evidence type="ECO:0000259" key="3">
    <source>
        <dbReference type="Pfam" id="PF07034"/>
    </source>
</evidence>
<feature type="domain" description="Origin recognition complex subunit 3 N-terminal" evidence="3">
    <location>
        <begin position="369"/>
        <end position="663"/>
    </location>
</feature>
<dbReference type="GO" id="GO:0031261">
    <property type="term" value="C:DNA replication preinitiation complex"/>
    <property type="evidence" value="ECO:0007669"/>
    <property type="project" value="TreeGrafter"/>
</dbReference>
<feature type="region of interest" description="Disordered" evidence="2">
    <location>
        <begin position="93"/>
        <end position="361"/>
    </location>
</feature>
<name>A0A1B0CZ36_PHLPP</name>
<organism evidence="4 5">
    <name type="scientific">Phlebotomus papatasi</name>
    <name type="common">Sandfly</name>
    <dbReference type="NCBI Taxonomy" id="29031"/>
    <lineage>
        <taxon>Eukaryota</taxon>
        <taxon>Metazoa</taxon>
        <taxon>Ecdysozoa</taxon>
        <taxon>Arthropoda</taxon>
        <taxon>Hexapoda</taxon>
        <taxon>Insecta</taxon>
        <taxon>Pterygota</taxon>
        <taxon>Neoptera</taxon>
        <taxon>Endopterygota</taxon>
        <taxon>Diptera</taxon>
        <taxon>Nematocera</taxon>
        <taxon>Psychodoidea</taxon>
        <taxon>Psychodidae</taxon>
        <taxon>Phlebotomus</taxon>
        <taxon>Phlebotomus</taxon>
    </lineage>
</organism>
<evidence type="ECO:0000313" key="4">
    <source>
        <dbReference type="EnsemblMetazoa" id="PPAI000358-PA"/>
    </source>
</evidence>
<dbReference type="EnsemblMetazoa" id="PPAI000358-RA">
    <property type="protein sequence ID" value="PPAI000358-PA"/>
    <property type="gene ID" value="PPAI000358"/>
</dbReference>
<evidence type="ECO:0000256" key="2">
    <source>
        <dbReference type="SAM" id="MobiDB-lite"/>
    </source>
</evidence>
<evidence type="ECO:0000313" key="5">
    <source>
        <dbReference type="Proteomes" id="UP000092462"/>
    </source>
</evidence>
<accession>A0A1B0CZ36</accession>